<feature type="compositionally biased region" description="Polar residues" evidence="1">
    <location>
        <begin position="1850"/>
        <end position="1862"/>
    </location>
</feature>
<name>A0AAN8XCH3_HALRR</name>
<evidence type="ECO:0000313" key="2">
    <source>
        <dbReference type="EMBL" id="KAK7078888.1"/>
    </source>
</evidence>
<feature type="region of interest" description="Disordered" evidence="1">
    <location>
        <begin position="1798"/>
        <end position="1862"/>
    </location>
</feature>
<accession>A0AAN8XCH3</accession>
<gene>
    <name evidence="2" type="ORF">SK128_016528</name>
</gene>
<feature type="compositionally biased region" description="Polar residues" evidence="1">
    <location>
        <begin position="818"/>
        <end position="855"/>
    </location>
</feature>
<feature type="compositionally biased region" description="Polar residues" evidence="1">
    <location>
        <begin position="2157"/>
        <end position="2175"/>
    </location>
</feature>
<sequence length="2213" mass="242936">MKLLWTAYRSRKATATLLSVTFIVSIDLTLASNAVDLDGPTAPITEGAQSHQNFYLSAFGNGHEEPFPKHYASKWPFLKQGNGNFDELYNDTKRILLFKNGHILKNNLKKSYHLASTATRSDIESSHLERKTRKWESKNQNAPKVLQERIKRSAGTLLKTTGVNPSKNAQITSMEASNDSRRKVNIRDLSPQNGEPGDLEVADQTHSLSYASPPGLIGSLGNTFGGLGGISGLGNGLGLDFGSILGNGLAGKPSSFLPDITLPLLGQSSLLPYSPSPGRTGGLALGGGNLGGLSSVSLPNFPTKGFGTGLNLGSFGHTNNFKPPEIPSVSTVLKEGANAFIPVESKSSNNNFDVLRQFASNPYQSAFRATVNYPSLSPPPFSKEDKLKQLEEEVERDLELSERQLTPQQQTTKAIYESIEGILREPHVTTTSQGLNGIHDPTIKPFEQTTAFNVKTTQNHHDSFQESSDRPTVGSLNYIAGGDLQEKIPSPPALITTPSSNSDHEHKLGHNFVTKGDFPTNSDPRLTPFVPKENDVPDVTSAIRPANVADNQSTLKHNKISAAKPVTVIPSPESINNGHRDTLEHSFVSKDGFPIDLYSRLTPFVPKGQELPYATTTLPPILIGADGKSTLNLPKISATEPVTVIPPPEIINSHKSDNRDLNVKNDFKSEKLDRYPFTLANINQETSLQSIVDESYDIFSRTPESPVDHDEIFRSEAPIRFEARPVPLGRPHLRHPLQGARPHANKGRPPPFGIPENAGAKIREPVRTPHSRRPNPVTKAFQRNRLREEIALPRHRNRPSSNLPSLQEDIQPFLHPLGTSNLRRLNPNNDGPDSYPATPSFNKPTSTEKSLSSTHDPVLGLHMGNKFPNGHYQAPEKILTHHIETEPSDDVGIKLKTLPSPPLYVKHLDLQSKVSSTSTKSPLNKASDILVDFGLKPLPPTPKLEVPTLLSTDEILSFIERQNPNPKPRIDSHIVPSTTDETTIHPENVISRATASERQHFTPLLQGSTERTVHNINENDNWSPSKDESTGSRKLIFDKNSKKFSTINTDLTYDYEQDIEGQILVPSPTSFLKFPGIQTTNEIDSIQSTQASRSALIDIYDYQIEESEADNGKEITKKLTKDVISEEIDKNEDFKFNSDNIGQIELPPIHETTYLNFTHEVPNWPNPDPEASKEYISPIRNISESNTYILPELQFSTQTAQISSPLKVDTLSSTLSSITPSSTYTSEKREEAIMYPRIRVSLSFDETEYDTLHEPGIKVTPKGHTGIYPGLHDTVDEISQGQQELPSGVTSESSISRNSPIFTTEHNSPNQEQQQNEHIEIAKAKKEGHTLFRESVESITIKPRQEESSYSGSEYNDKVMENEKVTLHEGSNSNLFNFPPTGHLNKLSRYGSPMYPPANRANHDGVANSPLPAGHIPPEISPHHRIRTSNLQVPSQRLPHRQIRPPHIGKPSPNHRHPSLDHQLPTQSRNRKGAQEIPEHPERLSLPQRTKTMQNPITFQSGGAKIYVTPSSVTLAVRDATSAKVLFRDNQQSSSSTSSTVSLLPKKATAYSLSTTPAPYLLPPGRIKEQSLYILQDQSPLTELILKNNNTSRHTALATSLETPPTITLSEKLKSVHVTSDPVSDTLSSTVSSTDITDIPVVDQKYARIIHIITNDHATEVPLERNLFIDANTTLLDAASISSASVTSGNTDSSHSSIQSLYLPSFTTNSPKMHSGKVHYPSTTPGSLHTQLTVSIMHKDEVPQSDNIFPPGSSSASVTHYASPSTTVFDSYSTPVSTPTQVVPSVLHDDEMPLSRYDDTLSTHSPFHLPISTPTSTFGNQISNPPSSSTSENLISPPTAIESSKEFSLETAQSPSLSKGTTLSYSYSPLSETSDSKIIFPAKPIFSETIISLPEHIPTATKKPDSSIITAHITDSPDDLTPLQTFAINNSSLPESSETHQIASPEVPSFTSNSFPGVSSLLESPSRPIFTRTSFPLANSSSTKSPVNSVSFTVKSSVPTSREFRYTTALAPKVTSSYATTVSSGTNSYTNQNETSKDESFWIVNETSQPFNPSPMATNLYTKSTSLTPSVTELTATTSVKTEVWSPISKEFTISPNSESPSSLSLTINRTLSGEPTHILKATHQPRVHEIFGFPSPIGRHRNKTFDFSRQPGRRGSANTSNNSPAIQPTNNSANIRRRISAPSSQDRRFSVRVAGFRRQDPRRNEKSYPSQL</sequence>
<feature type="region of interest" description="Disordered" evidence="1">
    <location>
        <begin position="1013"/>
        <end position="1032"/>
    </location>
</feature>
<reference evidence="2 3" key="1">
    <citation type="submission" date="2023-11" db="EMBL/GenBank/DDBJ databases">
        <title>Halocaridina rubra genome assembly.</title>
        <authorList>
            <person name="Smith C."/>
        </authorList>
    </citation>
    <scope>NUCLEOTIDE SEQUENCE [LARGE SCALE GENOMIC DNA]</scope>
    <source>
        <strain evidence="2">EP-1</strain>
        <tissue evidence="2">Whole</tissue>
    </source>
</reference>
<feature type="region of interest" description="Disordered" evidence="1">
    <location>
        <begin position="1280"/>
        <end position="1316"/>
    </location>
</feature>
<evidence type="ECO:0000313" key="3">
    <source>
        <dbReference type="Proteomes" id="UP001381693"/>
    </source>
</evidence>
<feature type="region of interest" description="Disordered" evidence="1">
    <location>
        <begin position="2134"/>
        <end position="2213"/>
    </location>
</feature>
<feature type="compositionally biased region" description="Polar residues" evidence="1">
    <location>
        <begin position="1812"/>
        <end position="1836"/>
    </location>
</feature>
<feature type="compositionally biased region" description="Polar residues" evidence="1">
    <location>
        <begin position="1280"/>
        <end position="1309"/>
    </location>
</feature>
<keyword evidence="3" id="KW-1185">Reference proteome</keyword>
<dbReference type="Proteomes" id="UP001381693">
    <property type="component" value="Unassembled WGS sequence"/>
</dbReference>
<protein>
    <submittedName>
        <fullName evidence="2">Uncharacterized protein</fullName>
    </submittedName>
</protein>
<feature type="compositionally biased region" description="Basic and acidic residues" evidence="1">
    <location>
        <begin position="1473"/>
        <end position="1483"/>
    </location>
</feature>
<feature type="compositionally biased region" description="Polar residues" evidence="1">
    <location>
        <begin position="1013"/>
        <end position="1024"/>
    </location>
</feature>
<evidence type="ECO:0000256" key="1">
    <source>
        <dbReference type="SAM" id="MobiDB-lite"/>
    </source>
</evidence>
<feature type="region of interest" description="Disordered" evidence="1">
    <location>
        <begin position="1443"/>
        <end position="1486"/>
    </location>
</feature>
<feature type="region of interest" description="Disordered" evidence="1">
    <location>
        <begin position="173"/>
        <end position="200"/>
    </location>
</feature>
<feature type="compositionally biased region" description="Basic and acidic residues" evidence="1">
    <location>
        <begin position="2198"/>
        <end position="2207"/>
    </location>
</feature>
<comment type="caution">
    <text evidence="2">The sequence shown here is derived from an EMBL/GenBank/DDBJ whole genome shotgun (WGS) entry which is preliminary data.</text>
</comment>
<dbReference type="EMBL" id="JAXCGZ010007635">
    <property type="protein sequence ID" value="KAK7078888.1"/>
    <property type="molecule type" value="Genomic_DNA"/>
</dbReference>
<organism evidence="2 3">
    <name type="scientific">Halocaridina rubra</name>
    <name type="common">Hawaiian red shrimp</name>
    <dbReference type="NCBI Taxonomy" id="373956"/>
    <lineage>
        <taxon>Eukaryota</taxon>
        <taxon>Metazoa</taxon>
        <taxon>Ecdysozoa</taxon>
        <taxon>Arthropoda</taxon>
        <taxon>Crustacea</taxon>
        <taxon>Multicrustacea</taxon>
        <taxon>Malacostraca</taxon>
        <taxon>Eumalacostraca</taxon>
        <taxon>Eucarida</taxon>
        <taxon>Decapoda</taxon>
        <taxon>Pleocyemata</taxon>
        <taxon>Caridea</taxon>
        <taxon>Atyoidea</taxon>
        <taxon>Atyidae</taxon>
        <taxon>Halocaridina</taxon>
    </lineage>
</organism>
<proteinExistence type="predicted"/>
<feature type="region of interest" description="Disordered" evidence="1">
    <location>
        <begin position="739"/>
        <end position="855"/>
    </location>
</feature>